<evidence type="ECO:0000256" key="7">
    <source>
        <dbReference type="RuleBase" id="RU363032"/>
    </source>
</evidence>
<dbReference type="InterPro" id="IPR000515">
    <property type="entry name" value="MetI-like"/>
</dbReference>
<comment type="similarity">
    <text evidence="7">Belongs to the binding-protein-dependent transport system permease family.</text>
</comment>
<keyword evidence="3" id="KW-1003">Cell membrane</keyword>
<accession>A0A024Q7L9</accession>
<feature type="transmembrane region" description="Helical" evidence="7">
    <location>
        <begin position="136"/>
        <end position="154"/>
    </location>
</feature>
<dbReference type="PROSITE" id="PS50928">
    <property type="entry name" value="ABC_TM1"/>
    <property type="match status" value="1"/>
</dbReference>
<feature type="transmembrane region" description="Helical" evidence="7">
    <location>
        <begin position="102"/>
        <end position="124"/>
    </location>
</feature>
<dbReference type="GO" id="GO:0055085">
    <property type="term" value="P:transmembrane transport"/>
    <property type="evidence" value="ECO:0007669"/>
    <property type="project" value="InterPro"/>
</dbReference>
<dbReference type="InterPro" id="IPR035906">
    <property type="entry name" value="MetI-like_sf"/>
</dbReference>
<keyword evidence="2 7" id="KW-0813">Transport</keyword>
<dbReference type="PANTHER" id="PTHR43744">
    <property type="entry name" value="ABC TRANSPORTER PERMEASE PROTEIN MG189-RELATED-RELATED"/>
    <property type="match status" value="1"/>
</dbReference>
<dbReference type="CDD" id="cd06261">
    <property type="entry name" value="TM_PBP2"/>
    <property type="match status" value="1"/>
</dbReference>
<dbReference type="EMBL" id="CCDP010000001">
    <property type="protein sequence ID" value="CDQ38508.1"/>
    <property type="molecule type" value="Genomic_DNA"/>
</dbReference>
<evidence type="ECO:0000256" key="5">
    <source>
        <dbReference type="ARBA" id="ARBA00022989"/>
    </source>
</evidence>
<reference evidence="10" key="2">
    <citation type="submission" date="2014-05" db="EMBL/GenBank/DDBJ databases">
        <title>Draft genome sequence of Virgibacillus massiliensis Vm-5.</title>
        <authorList>
            <person name="Khelaifia S."/>
            <person name="Croce O."/>
            <person name="Lagier J.C."/>
            <person name="Raoult D."/>
        </authorList>
    </citation>
    <scope>NUCLEOTIDE SEQUENCE [LARGE SCALE GENOMIC DNA]</scope>
    <source>
        <strain evidence="10">Vm-5</strain>
    </source>
</reference>
<protein>
    <submittedName>
        <fullName evidence="9">L-arabinose transport system permease protein AraQ</fullName>
    </submittedName>
</protein>
<comment type="caution">
    <text evidence="9">The sequence shown here is derived from an EMBL/GenBank/DDBJ whole genome shotgun (WGS) entry which is preliminary data.</text>
</comment>
<feature type="transmembrane region" description="Helical" evidence="7">
    <location>
        <begin position="166"/>
        <end position="190"/>
    </location>
</feature>
<dbReference type="GO" id="GO:0005886">
    <property type="term" value="C:plasma membrane"/>
    <property type="evidence" value="ECO:0007669"/>
    <property type="project" value="UniProtKB-SubCell"/>
</dbReference>
<reference evidence="9 10" key="1">
    <citation type="submission" date="2014-03" db="EMBL/GenBank/DDBJ databases">
        <authorList>
            <person name="Urmite Genomes U."/>
        </authorList>
    </citation>
    <scope>NUCLEOTIDE SEQUENCE [LARGE SCALE GENOMIC DNA]</scope>
    <source>
        <strain evidence="9 10">Vm-5</strain>
    </source>
</reference>
<keyword evidence="4 7" id="KW-0812">Transmembrane</keyword>
<evidence type="ECO:0000256" key="1">
    <source>
        <dbReference type="ARBA" id="ARBA00004651"/>
    </source>
</evidence>
<organism evidence="9 10">
    <name type="scientific">Virgibacillus massiliensis</name>
    <dbReference type="NCBI Taxonomy" id="1462526"/>
    <lineage>
        <taxon>Bacteria</taxon>
        <taxon>Bacillati</taxon>
        <taxon>Bacillota</taxon>
        <taxon>Bacilli</taxon>
        <taxon>Bacillales</taxon>
        <taxon>Bacillaceae</taxon>
        <taxon>Virgibacillus</taxon>
    </lineage>
</organism>
<dbReference type="RefSeq" id="WP_021289604.1">
    <property type="nucleotide sequence ID" value="NZ_BNER01000001.1"/>
</dbReference>
<keyword evidence="6 7" id="KW-0472">Membrane</keyword>
<dbReference type="OrthoDB" id="9810086at2"/>
<feature type="transmembrane region" description="Helical" evidence="7">
    <location>
        <begin position="211"/>
        <end position="235"/>
    </location>
</feature>
<keyword evidence="5 7" id="KW-1133">Transmembrane helix</keyword>
<dbReference type="SUPFAM" id="SSF161098">
    <property type="entry name" value="MetI-like"/>
    <property type="match status" value="1"/>
</dbReference>
<evidence type="ECO:0000313" key="9">
    <source>
        <dbReference type="EMBL" id="CDQ38508.1"/>
    </source>
</evidence>
<evidence type="ECO:0000256" key="3">
    <source>
        <dbReference type="ARBA" id="ARBA00022475"/>
    </source>
</evidence>
<feature type="domain" description="ABC transmembrane type-1" evidence="8">
    <location>
        <begin position="98"/>
        <end position="289"/>
    </location>
</feature>
<gene>
    <name evidence="9" type="primary">araQ_6</name>
    <name evidence="9" type="ORF">BN990_00778</name>
</gene>
<evidence type="ECO:0000313" key="10">
    <source>
        <dbReference type="Proteomes" id="UP000028875"/>
    </source>
</evidence>
<dbReference type="PANTHER" id="PTHR43744:SF8">
    <property type="entry name" value="SN-GLYCEROL-3-PHOSPHATE TRANSPORT SYSTEM PERMEASE PROTEIN UGPE"/>
    <property type="match status" value="1"/>
</dbReference>
<proteinExistence type="inferred from homology"/>
<dbReference type="Pfam" id="PF00528">
    <property type="entry name" value="BPD_transp_1"/>
    <property type="match status" value="1"/>
</dbReference>
<dbReference type="Proteomes" id="UP000028875">
    <property type="component" value="Unassembled WGS sequence"/>
</dbReference>
<dbReference type="Gene3D" id="1.10.3720.10">
    <property type="entry name" value="MetI-like"/>
    <property type="match status" value="1"/>
</dbReference>
<dbReference type="STRING" id="1462526.BN990_00778"/>
<evidence type="ECO:0000256" key="4">
    <source>
        <dbReference type="ARBA" id="ARBA00022692"/>
    </source>
</evidence>
<name>A0A024Q7L9_9BACI</name>
<evidence type="ECO:0000256" key="6">
    <source>
        <dbReference type="ARBA" id="ARBA00023136"/>
    </source>
</evidence>
<comment type="subcellular location">
    <subcellularLocation>
        <location evidence="1 7">Cell membrane</location>
        <topology evidence="1 7">Multi-pass membrane protein</topology>
    </subcellularLocation>
</comment>
<keyword evidence="10" id="KW-1185">Reference proteome</keyword>
<feature type="transmembrane region" description="Helical" evidence="7">
    <location>
        <begin position="268"/>
        <end position="289"/>
    </location>
</feature>
<dbReference type="AlphaFoldDB" id="A0A024Q7L9"/>
<feature type="transmembrane region" description="Helical" evidence="7">
    <location>
        <begin position="38"/>
        <end position="60"/>
    </location>
</feature>
<dbReference type="eggNOG" id="COG0395">
    <property type="taxonomic scope" value="Bacteria"/>
</dbReference>
<evidence type="ECO:0000256" key="2">
    <source>
        <dbReference type="ARBA" id="ARBA00022448"/>
    </source>
</evidence>
<sequence length="304" mass="34204">MNFNKKSGEHNLGTEEKQLTLWESFLGRLFTKSKFGKLFIYTILIVWSISTIFPLLWVFLNSFKPSKEIITNTFRLPADPTLQNYLNAFDTIDIGKSYLNSFIMSGSVVFFTLFFGGLAAFVMARMRFRLRGVLQTVLVMSLLIPAFATIVPVYRMMIDLELVNTYWALIIPQTAGNLPFAILVISGYMATIPKELEEASLMDGCSRWSMFTRVFLPVSLPIFGTVGTFVFLWSYNDLFTSLVLVEQEQVRPIVVLLSHVSSQYGTDYGLMTAAIAMTVIPVIVFYLFAQKTLEKGATSGAVKG</sequence>
<evidence type="ECO:0000259" key="8">
    <source>
        <dbReference type="PROSITE" id="PS50928"/>
    </source>
</evidence>